<name>A0A645ED57_9ZZZZ</name>
<gene>
    <name evidence="1" type="ORF">SDC9_145780</name>
</gene>
<organism evidence="1">
    <name type="scientific">bioreactor metagenome</name>
    <dbReference type="NCBI Taxonomy" id="1076179"/>
    <lineage>
        <taxon>unclassified sequences</taxon>
        <taxon>metagenomes</taxon>
        <taxon>ecological metagenomes</taxon>
    </lineage>
</organism>
<protein>
    <recommendedName>
        <fullName evidence="2">Response regulatory domain-containing protein</fullName>
    </recommendedName>
</protein>
<reference evidence="1" key="1">
    <citation type="submission" date="2019-08" db="EMBL/GenBank/DDBJ databases">
        <authorList>
            <person name="Kucharzyk K."/>
            <person name="Murdoch R.W."/>
            <person name="Higgins S."/>
            <person name="Loffler F."/>
        </authorList>
    </citation>
    <scope>NUCLEOTIDE SEQUENCE</scope>
</reference>
<dbReference type="AlphaFoldDB" id="A0A645ED57"/>
<dbReference type="EMBL" id="VSSQ01044736">
    <property type="protein sequence ID" value="MPM98592.1"/>
    <property type="molecule type" value="Genomic_DNA"/>
</dbReference>
<comment type="caution">
    <text evidence="1">The sequence shown here is derived from an EMBL/GenBank/DDBJ whole genome shotgun (WGS) entry which is preliminary data.</text>
</comment>
<proteinExistence type="predicted"/>
<evidence type="ECO:0000313" key="1">
    <source>
        <dbReference type="EMBL" id="MPM98592.1"/>
    </source>
</evidence>
<evidence type="ECO:0008006" key="2">
    <source>
        <dbReference type="Google" id="ProtNLM"/>
    </source>
</evidence>
<accession>A0A645ED57</accession>
<sequence length="61" mass="6814">MIYLLEDETNIRKLVVYTLANSGLEAEGFGSVADFWDGMRKKTPNLVCSTSCCRMGTDCRC</sequence>